<name>A0A0V0YPY3_TRISP</name>
<proteinExistence type="predicted"/>
<evidence type="ECO:0000313" key="1">
    <source>
        <dbReference type="EMBL" id="KRY02067.1"/>
    </source>
</evidence>
<sequence>MWSYTRNLPICTVEINLRISETTAYCKIVLG</sequence>
<keyword evidence="2" id="KW-1185">Reference proteome</keyword>
<gene>
    <name evidence="1" type="ORF">T01_10197</name>
</gene>
<reference evidence="1 2" key="1">
    <citation type="submission" date="2015-01" db="EMBL/GenBank/DDBJ databases">
        <title>Evolution of Trichinella species and genotypes.</title>
        <authorList>
            <person name="Korhonen P.K."/>
            <person name="Edoardo P."/>
            <person name="Giuseppe L.R."/>
            <person name="Gasser R.B."/>
        </authorList>
    </citation>
    <scope>NUCLEOTIDE SEQUENCE [LARGE SCALE GENOMIC DNA]</scope>
    <source>
        <strain evidence="1">ISS3</strain>
    </source>
</reference>
<organism evidence="1 2">
    <name type="scientific">Trichinella spiralis</name>
    <name type="common">Trichina worm</name>
    <dbReference type="NCBI Taxonomy" id="6334"/>
    <lineage>
        <taxon>Eukaryota</taxon>
        <taxon>Metazoa</taxon>
        <taxon>Ecdysozoa</taxon>
        <taxon>Nematoda</taxon>
        <taxon>Enoplea</taxon>
        <taxon>Dorylaimia</taxon>
        <taxon>Trichinellida</taxon>
        <taxon>Trichinellidae</taxon>
        <taxon>Trichinella</taxon>
    </lineage>
</organism>
<dbReference type="AlphaFoldDB" id="A0A0V0YPY3"/>
<accession>A0A0V0YPY3</accession>
<dbReference type="InParanoid" id="A0A0V0YPY3"/>
<dbReference type="Proteomes" id="UP000054776">
    <property type="component" value="Unassembled WGS sequence"/>
</dbReference>
<comment type="caution">
    <text evidence="1">The sequence shown here is derived from an EMBL/GenBank/DDBJ whole genome shotgun (WGS) entry which is preliminary data.</text>
</comment>
<protein>
    <submittedName>
        <fullName evidence="1">Uncharacterized protein</fullName>
    </submittedName>
</protein>
<dbReference type="EMBL" id="JYDH01006651">
    <property type="protein sequence ID" value="KRY02067.1"/>
    <property type="molecule type" value="Genomic_DNA"/>
</dbReference>
<evidence type="ECO:0000313" key="2">
    <source>
        <dbReference type="Proteomes" id="UP000054776"/>
    </source>
</evidence>